<keyword evidence="5" id="KW-0614">Plasmid</keyword>
<dbReference type="InterPro" id="IPR038261">
    <property type="entry name" value="GPP34-like_sf"/>
</dbReference>
<evidence type="ECO:0000256" key="1">
    <source>
        <dbReference type="ARBA" id="ARBA00004255"/>
    </source>
</evidence>
<evidence type="ECO:0000313" key="5">
    <source>
        <dbReference type="EMBL" id="EFG03626.2"/>
    </source>
</evidence>
<dbReference type="RefSeq" id="WP_003956008.1">
    <property type="nucleotide sequence ID" value="NZ_CM000914.1"/>
</dbReference>
<proteinExistence type="predicted"/>
<dbReference type="Gene3D" id="1.10.3630.10">
    <property type="entry name" value="yeast vps74-n-term truncation variant domain like"/>
    <property type="match status" value="1"/>
</dbReference>
<dbReference type="EMBL" id="CM000914">
    <property type="protein sequence ID" value="EFG03626.2"/>
    <property type="molecule type" value="Genomic_DNA"/>
</dbReference>
<dbReference type="eggNOG" id="ENOG50331SS">
    <property type="taxonomic scope" value="Bacteria"/>
</dbReference>
<dbReference type="InterPro" id="IPR008628">
    <property type="entry name" value="GPP34-like"/>
</dbReference>
<gene>
    <name evidence="5" type="ORF">SCLAV_p0135</name>
</gene>
<dbReference type="GO" id="GO:0005737">
    <property type="term" value="C:cytoplasm"/>
    <property type="evidence" value="ECO:0007669"/>
    <property type="project" value="UniProtKB-ARBA"/>
</dbReference>
<dbReference type="Proteomes" id="UP000002357">
    <property type="component" value="Plasmid pSCL4"/>
</dbReference>
<evidence type="ECO:0000256" key="3">
    <source>
        <dbReference type="ARBA" id="ARBA00023121"/>
    </source>
</evidence>
<evidence type="ECO:0000256" key="4">
    <source>
        <dbReference type="ARBA" id="ARBA00023136"/>
    </source>
</evidence>
<dbReference type="Pfam" id="PF05719">
    <property type="entry name" value="GPP34"/>
    <property type="match status" value="1"/>
</dbReference>
<keyword evidence="6" id="KW-1185">Reference proteome</keyword>
<protein>
    <submittedName>
        <fullName evidence="5">GPP34 domain-containing protein</fullName>
    </submittedName>
</protein>
<dbReference type="GO" id="GO:0070273">
    <property type="term" value="F:phosphatidylinositol-4-phosphate binding"/>
    <property type="evidence" value="ECO:0007669"/>
    <property type="project" value="InterPro"/>
</dbReference>
<accession>B5GVX3</accession>
<comment type="subcellular location">
    <subcellularLocation>
        <location evidence="1">Golgi apparatus membrane</location>
        <topology evidence="1">Peripheral membrane protein</topology>
        <orientation evidence="1">Cytoplasmic side</orientation>
    </subcellularLocation>
</comment>
<keyword evidence="2" id="KW-0333">Golgi apparatus</keyword>
<evidence type="ECO:0000313" key="6">
    <source>
        <dbReference type="Proteomes" id="UP000002357"/>
    </source>
</evidence>
<dbReference type="OrthoDB" id="4962633at2"/>
<organism evidence="5 6">
    <name type="scientific">Streptomyces clavuligerus</name>
    <dbReference type="NCBI Taxonomy" id="1901"/>
    <lineage>
        <taxon>Bacteria</taxon>
        <taxon>Bacillati</taxon>
        <taxon>Actinomycetota</taxon>
        <taxon>Actinomycetes</taxon>
        <taxon>Kitasatosporales</taxon>
        <taxon>Streptomycetaceae</taxon>
        <taxon>Streptomyces</taxon>
    </lineage>
</organism>
<name>B5GVX3_STRCL</name>
<geneLocation type="plasmid" evidence="5 6">
    <name>pSCL4</name>
</geneLocation>
<dbReference type="GO" id="GO:0012505">
    <property type="term" value="C:endomembrane system"/>
    <property type="evidence" value="ECO:0007669"/>
    <property type="project" value="UniProtKB-ARBA"/>
</dbReference>
<keyword evidence="4" id="KW-0472">Membrane</keyword>
<keyword evidence="3" id="KW-0446">Lipid-binding</keyword>
<sequence length="227" mass="24509">MEPTDGGTGVSVTLAEEIMLLSLDDGSGAVRERQACQWAVAGGIVLDLVFAARVSVDGGRITVHGTAPTGVGLLDGRLGMIGTWAAGRSRPPKVTAWLAKDHRKALDAAVESLRERGLVGEEERKVLGMFPLRRFPEVDGTAESELRARLAGVVLRHEEPDDRTAGLVALLHGARLHRLAFPGLPRREVVPRMRRISEGQWAGESVRKAIREMQSAMTPVALVTMRS</sequence>
<dbReference type="AlphaFoldDB" id="B5GVX3"/>
<dbReference type="GeneID" id="93733373"/>
<evidence type="ECO:0000256" key="2">
    <source>
        <dbReference type="ARBA" id="ARBA00023034"/>
    </source>
</evidence>
<reference evidence="5 6" key="1">
    <citation type="journal article" date="2010" name="Genome Biol. Evol.">
        <title>The sequence of a 1.8-mb bacterial linear plasmid reveals a rich evolutionary reservoir of secondary metabolic pathways.</title>
        <authorList>
            <person name="Medema M.H."/>
            <person name="Trefzer A."/>
            <person name="Kovalchuk A."/>
            <person name="van den Berg M."/>
            <person name="Mueller U."/>
            <person name="Heijne W."/>
            <person name="Wu L."/>
            <person name="Alam M.T."/>
            <person name="Ronning C.M."/>
            <person name="Nierman W.C."/>
            <person name="Bovenberg R.A.L."/>
            <person name="Breitling R."/>
            <person name="Takano E."/>
        </authorList>
    </citation>
    <scope>NUCLEOTIDE SEQUENCE [LARGE SCALE GENOMIC DNA]</scope>
    <source>
        <strain evidence="6">ATCC 27064 / DSM 738 / JCM 4710 / NBRC 13307 / NCIMB 12785 / NRRL 3585 / VKM Ac-602</strain>
        <plasmid evidence="5">pSCL4</plasmid>
    </source>
</reference>